<sequence length="423" mass="47541">MPPLLEVWALPSAIAFTVYITVTWYGQVLREVPNPYLDEYFHIPQAQRYCKGDYSWDPKITTPPGLYLISKLSKPFLGCETSSLRILNAEALCVIMIMSYGILRLLRKRNTPSKSLHRDEDMPGRDPVARESTFMVDVHSALNVALFPPLFFFSALYYTDVMSTLSVLFAYSAYLTNSMSKRTIVGTTSAVALGVFALLFRQTNIFWVAVFPAGLAVIDALKRDAPSTTSTSSDIMSAIQTSWNHGAIYDCHVQDAGLRDVVMFVLSVVVVALRKPLVVLKVILPYIIFLVLFAGFVVWNGSVVLGDKSAHTATIHLPQMLYIWPYIALFSAPLLIGPLLRPIVTFLPRRLQILSHEHLNTAYYGIPTLATTGLFIAVSFLAVHFNTIVHPYTLADNRHYVFYVFKMLRLHPALKYLAVPVYY</sequence>
<comment type="caution">
    <text evidence="14">Lacks conserved residue(s) required for the propagation of feature annotation.</text>
</comment>
<dbReference type="PANTHER" id="PTHR12989:SF10">
    <property type="entry name" value="DOL-P-GLC:GLC(2)MAN(9)GLCNAC(2)-PP-DOL ALPHA-1,2-GLUCOSYLTRANSFERASE-RELATED"/>
    <property type="match status" value="1"/>
</dbReference>
<feature type="transmembrane region" description="Helical" evidence="14">
    <location>
        <begin position="86"/>
        <end position="106"/>
    </location>
</feature>
<evidence type="ECO:0000256" key="14">
    <source>
        <dbReference type="PIRNR" id="PIRNR028810"/>
    </source>
</evidence>
<comment type="subcellular location">
    <subcellularLocation>
        <location evidence="1">Endoplasmic reticulum membrane</location>
        <topology evidence="1">Multi-pass membrane protein</topology>
    </subcellularLocation>
</comment>
<proteinExistence type="inferred from homology"/>
<evidence type="ECO:0000256" key="9">
    <source>
        <dbReference type="ARBA" id="ARBA00022824"/>
    </source>
</evidence>
<dbReference type="PANTHER" id="PTHR12989">
    <property type="entry name" value="ALPHA-1,2-GLUCOSYLTRANSFERASE ALG10"/>
    <property type="match status" value="1"/>
</dbReference>
<evidence type="ECO:0000256" key="6">
    <source>
        <dbReference type="ARBA" id="ARBA00022676"/>
    </source>
</evidence>
<comment type="catalytic activity">
    <reaction evidence="13">
        <text>an alpha-D-Glc-(1-&gt;3)-alpha-D-Glc-(1-&gt;3)-alpha-D-Man-(1-&gt;2)-alpha-D-Man-(1-&gt;2)-alpha-D-Man-(1-&gt;3)-[alpha-D-Man-(1-&gt;2)-alpha-D-Man-(1-&gt;3)-[alpha-D-Man-(1-&gt;2)-alpha-D-Man-(1-&gt;6)]-alpha-D-Man-(1-&gt;6)]-beta-D-Man-(1-&gt;4)-beta-D-GlcNAc-(1-&gt;4)-alpha-D-GlcNAc-diphospho-di-trans,poly-cis-dolichol + a di-trans,poly-cis-dolichyl beta-D-glucosyl phosphate = a alpha-D-Glc-(1-&gt;2)-alpha-D-Glc-(1-&gt;3)-alpha-D-Glc-(1-&gt;3)-alpha-D-Man-(1-&gt;2)-alpha-D-Man-(1-&gt;2)-alpha-D-Man-(1-&gt;3)-[alpha-D-Man-(1-&gt;2)-alpha-D-Man-(1-&gt;3)-[alpha-D-Man-(1-&gt;2)-alpha-D-Man-(1-&gt;6)]-alpha-D-Man-(1-&gt;6)]-beta-D-Man-(1-&gt;4)-beta-D-GlcNAc-(1-&gt;4)-alpha-D-GlcNAc-diphospho-di-trans,poly-cis-dolichol + a di-trans,poly-cis-dolichyl phosphate + H(+)</text>
        <dbReference type="Rhea" id="RHEA:29543"/>
        <dbReference type="Rhea" id="RHEA-COMP:19498"/>
        <dbReference type="Rhea" id="RHEA-COMP:19502"/>
        <dbReference type="Rhea" id="RHEA-COMP:19512"/>
        <dbReference type="Rhea" id="RHEA-COMP:19522"/>
        <dbReference type="ChEBI" id="CHEBI:15378"/>
        <dbReference type="ChEBI" id="CHEBI:57525"/>
        <dbReference type="ChEBI" id="CHEBI:57683"/>
        <dbReference type="ChEBI" id="CHEBI:132522"/>
        <dbReference type="ChEBI" id="CHEBI:132523"/>
        <dbReference type="EC" id="2.4.1.256"/>
    </reaction>
    <physiologicalReaction direction="left-to-right" evidence="13">
        <dbReference type="Rhea" id="RHEA:29544"/>
    </physiologicalReaction>
</comment>
<comment type="pathway">
    <text evidence="2">Protein modification; protein glycosylation.</text>
</comment>
<keyword evidence="7" id="KW-0808">Transferase</keyword>
<comment type="caution">
    <text evidence="15">The sequence shown here is derived from an EMBL/GenBank/DDBJ whole genome shotgun (WGS) entry which is preliminary data.</text>
</comment>
<dbReference type="PIRSF" id="PIRSF028810">
    <property type="entry name" value="Alpha1_2_glucosyltferase_Alg10"/>
    <property type="match status" value="1"/>
</dbReference>
<reference evidence="15 16" key="1">
    <citation type="submission" date="2024-09" db="EMBL/GenBank/DDBJ databases">
        <title>T2T genomes of carrot and Alternaria dauci and their utility for understanding host-pathogen interaction during carrot leaf blight disease.</title>
        <authorList>
            <person name="Liu W."/>
            <person name="Xu S."/>
            <person name="Ou C."/>
            <person name="Liu X."/>
            <person name="Zhuang F."/>
            <person name="Deng X.W."/>
        </authorList>
    </citation>
    <scope>NUCLEOTIDE SEQUENCE [LARGE SCALE GENOMIC DNA]</scope>
    <source>
        <strain evidence="15 16">A2016</strain>
    </source>
</reference>
<dbReference type="GeneID" id="96084393"/>
<dbReference type="Pfam" id="PF04922">
    <property type="entry name" value="DIE2_ALG10"/>
    <property type="match status" value="1"/>
</dbReference>
<evidence type="ECO:0000256" key="3">
    <source>
        <dbReference type="ARBA" id="ARBA00010600"/>
    </source>
</evidence>
<feature type="transmembrane region" description="Helical" evidence="14">
    <location>
        <begin position="7"/>
        <end position="26"/>
    </location>
</feature>
<feature type="transmembrane region" description="Helical" evidence="14">
    <location>
        <begin position="151"/>
        <end position="171"/>
    </location>
</feature>
<feature type="transmembrane region" description="Helical" evidence="14">
    <location>
        <begin position="321"/>
        <end position="340"/>
    </location>
</feature>
<gene>
    <name evidence="15" type="ORF">ACET3X_004071</name>
</gene>
<evidence type="ECO:0000256" key="8">
    <source>
        <dbReference type="ARBA" id="ARBA00022692"/>
    </source>
</evidence>
<evidence type="ECO:0000256" key="5">
    <source>
        <dbReference type="ARBA" id="ARBA00018512"/>
    </source>
</evidence>
<protein>
    <recommendedName>
        <fullName evidence="5 14">Dol-P-Glc:Glc(2)Man(9)GlcNAc(2)-PP-Dol alpha-1,2-glucosyltransferase</fullName>
        <ecNumber evidence="4 14">2.4.1.256</ecNumber>
    </recommendedName>
</protein>
<keyword evidence="16" id="KW-1185">Reference proteome</keyword>
<organism evidence="15 16">
    <name type="scientific">Alternaria dauci</name>
    <dbReference type="NCBI Taxonomy" id="48095"/>
    <lineage>
        <taxon>Eukaryota</taxon>
        <taxon>Fungi</taxon>
        <taxon>Dikarya</taxon>
        <taxon>Ascomycota</taxon>
        <taxon>Pezizomycotina</taxon>
        <taxon>Dothideomycetes</taxon>
        <taxon>Pleosporomycetidae</taxon>
        <taxon>Pleosporales</taxon>
        <taxon>Pleosporineae</taxon>
        <taxon>Pleosporaceae</taxon>
        <taxon>Alternaria</taxon>
        <taxon>Alternaria sect. Porri</taxon>
    </lineage>
</organism>
<keyword evidence="10 14" id="KW-1133">Transmembrane helix</keyword>
<keyword evidence="6 14" id="KW-0328">Glycosyltransferase</keyword>
<dbReference type="RefSeq" id="XP_069308049.1">
    <property type="nucleotide sequence ID" value="XM_069450235.1"/>
</dbReference>
<evidence type="ECO:0000256" key="10">
    <source>
        <dbReference type="ARBA" id="ARBA00022989"/>
    </source>
</evidence>
<feature type="transmembrane region" description="Helical" evidence="14">
    <location>
        <begin position="361"/>
        <end position="385"/>
    </location>
</feature>
<name>A0ABR3UN55_9PLEO</name>
<dbReference type="EMBL" id="JBHGVX010000003">
    <property type="protein sequence ID" value="KAL1797465.1"/>
    <property type="molecule type" value="Genomic_DNA"/>
</dbReference>
<evidence type="ECO:0000256" key="11">
    <source>
        <dbReference type="ARBA" id="ARBA00023136"/>
    </source>
</evidence>
<keyword evidence="11 14" id="KW-0472">Membrane</keyword>
<evidence type="ECO:0000256" key="2">
    <source>
        <dbReference type="ARBA" id="ARBA00004922"/>
    </source>
</evidence>
<feature type="transmembrane region" description="Helical" evidence="14">
    <location>
        <begin position="283"/>
        <end position="301"/>
    </location>
</feature>
<evidence type="ECO:0000313" key="15">
    <source>
        <dbReference type="EMBL" id="KAL1797465.1"/>
    </source>
</evidence>
<keyword evidence="8 14" id="KW-0812">Transmembrane</keyword>
<dbReference type="Proteomes" id="UP001578633">
    <property type="component" value="Chromosome 3"/>
</dbReference>
<dbReference type="EC" id="2.4.1.256" evidence="4 14"/>
<keyword evidence="9" id="KW-0256">Endoplasmic reticulum</keyword>
<dbReference type="InterPro" id="IPR016900">
    <property type="entry name" value="Alg10"/>
</dbReference>
<evidence type="ECO:0000256" key="13">
    <source>
        <dbReference type="ARBA" id="ARBA00048064"/>
    </source>
</evidence>
<evidence type="ECO:0000256" key="4">
    <source>
        <dbReference type="ARBA" id="ARBA00011967"/>
    </source>
</evidence>
<evidence type="ECO:0000313" key="16">
    <source>
        <dbReference type="Proteomes" id="UP001578633"/>
    </source>
</evidence>
<evidence type="ECO:0000256" key="12">
    <source>
        <dbReference type="ARBA" id="ARBA00044727"/>
    </source>
</evidence>
<evidence type="ECO:0000256" key="7">
    <source>
        <dbReference type="ARBA" id="ARBA00022679"/>
    </source>
</evidence>
<evidence type="ECO:0000256" key="1">
    <source>
        <dbReference type="ARBA" id="ARBA00004477"/>
    </source>
</evidence>
<comment type="similarity">
    <text evidence="3 14">Belongs to the ALG10 glucosyltransferase family.</text>
</comment>
<comment type="function">
    <text evidence="12">Dol-P-Glc:Glc(2)Man(9)GlcNAc(2)-PP-Dol alpha-1,2-glucosyltransferase that operates in the biosynthetic pathway of dolichol-linked oligosaccharides, the glycan precursors employed in protein asparagine (N)-glycosylation. The assembly of dolichol-linked oligosaccharides begins on the cytosolic side of the endoplasmic reticulum membrane and finishes in its lumen. The sequential addition of sugars to dolichol pyrophosphate produces dolichol-linked oligosaccharides containing fourteen sugars, including two GlcNAcs, nine mannoses and three glucoses. Once assembled, the oligosaccharide is transferred from the lipid to nascent proteins by oligosaccharyltransferases. In the lumen of the endoplasmic reticulum, adds the third and last glucose residue from dolichyl phosphate glucose (Dol-P-Glc) onto the lipid-linked oligosaccharide intermediate Glc(2)Man(9)GlcNAc(2)-PP-Dol to produce Glc(3)Man(9)GlcNAc(2)-PP-Dol.</text>
</comment>
<feature type="transmembrane region" description="Helical" evidence="14">
    <location>
        <begin position="183"/>
        <end position="199"/>
    </location>
</feature>
<accession>A0ABR3UN55</accession>